<feature type="region of interest" description="Disordered" evidence="1">
    <location>
        <begin position="266"/>
        <end position="287"/>
    </location>
</feature>
<dbReference type="Gene3D" id="2.170.270.10">
    <property type="entry name" value="SET domain"/>
    <property type="match status" value="1"/>
</dbReference>
<dbReference type="Pfam" id="PF00856">
    <property type="entry name" value="SET"/>
    <property type="match status" value="1"/>
</dbReference>
<dbReference type="OrthoDB" id="6627536at2759"/>
<dbReference type="InterPro" id="IPR001214">
    <property type="entry name" value="SET_dom"/>
</dbReference>
<dbReference type="PANTHER" id="PTHR12977">
    <property type="entry name" value="SUPPRESSOR OF VARIEGATION 4-20-RELATED"/>
    <property type="match status" value="1"/>
</dbReference>
<accession>M5GF90</accession>
<dbReference type="InterPro" id="IPR039977">
    <property type="entry name" value="Suv4-20/Set9"/>
</dbReference>
<evidence type="ECO:0000256" key="1">
    <source>
        <dbReference type="SAM" id="MobiDB-lite"/>
    </source>
</evidence>
<gene>
    <name evidence="3" type="ORF">DACRYDRAFT_20676</name>
</gene>
<dbReference type="InterPro" id="IPR046341">
    <property type="entry name" value="SET_dom_sf"/>
</dbReference>
<dbReference type="PANTHER" id="PTHR12977:SF4">
    <property type="entry name" value="HISTONE-LYSINE N-METHYLTRANSFERASE KMT5B"/>
    <property type="match status" value="1"/>
</dbReference>
<reference evidence="3 4" key="1">
    <citation type="journal article" date="2012" name="Science">
        <title>The Paleozoic origin of enzymatic lignin decomposition reconstructed from 31 fungal genomes.</title>
        <authorList>
            <person name="Floudas D."/>
            <person name="Binder M."/>
            <person name="Riley R."/>
            <person name="Barry K."/>
            <person name="Blanchette R.A."/>
            <person name="Henrissat B."/>
            <person name="Martinez A.T."/>
            <person name="Otillar R."/>
            <person name="Spatafora J.W."/>
            <person name="Yadav J.S."/>
            <person name="Aerts A."/>
            <person name="Benoit I."/>
            <person name="Boyd A."/>
            <person name="Carlson A."/>
            <person name="Copeland A."/>
            <person name="Coutinho P.M."/>
            <person name="de Vries R.P."/>
            <person name="Ferreira P."/>
            <person name="Findley K."/>
            <person name="Foster B."/>
            <person name="Gaskell J."/>
            <person name="Glotzer D."/>
            <person name="Gorecki P."/>
            <person name="Heitman J."/>
            <person name="Hesse C."/>
            <person name="Hori C."/>
            <person name="Igarashi K."/>
            <person name="Jurgens J.A."/>
            <person name="Kallen N."/>
            <person name="Kersten P."/>
            <person name="Kohler A."/>
            <person name="Kuees U."/>
            <person name="Kumar T.K.A."/>
            <person name="Kuo A."/>
            <person name="LaButti K."/>
            <person name="Larrondo L.F."/>
            <person name="Lindquist E."/>
            <person name="Ling A."/>
            <person name="Lombard V."/>
            <person name="Lucas S."/>
            <person name="Lundell T."/>
            <person name="Martin R."/>
            <person name="McLaughlin D.J."/>
            <person name="Morgenstern I."/>
            <person name="Morin E."/>
            <person name="Murat C."/>
            <person name="Nagy L.G."/>
            <person name="Nolan M."/>
            <person name="Ohm R.A."/>
            <person name="Patyshakuliyeva A."/>
            <person name="Rokas A."/>
            <person name="Ruiz-Duenas F.J."/>
            <person name="Sabat G."/>
            <person name="Salamov A."/>
            <person name="Samejima M."/>
            <person name="Schmutz J."/>
            <person name="Slot J.C."/>
            <person name="St John F."/>
            <person name="Stenlid J."/>
            <person name="Sun H."/>
            <person name="Sun S."/>
            <person name="Syed K."/>
            <person name="Tsang A."/>
            <person name="Wiebenga A."/>
            <person name="Young D."/>
            <person name="Pisabarro A."/>
            <person name="Eastwood D.C."/>
            <person name="Martin F."/>
            <person name="Cullen D."/>
            <person name="Grigoriev I.V."/>
            <person name="Hibbett D.S."/>
        </authorList>
    </citation>
    <scope>NUCLEOTIDE SEQUENCE [LARGE SCALE GENOMIC DNA]</scope>
    <source>
        <strain evidence="3 4">DJM-731 SS1</strain>
    </source>
</reference>
<evidence type="ECO:0000313" key="3">
    <source>
        <dbReference type="EMBL" id="EJU03953.1"/>
    </source>
</evidence>
<protein>
    <recommendedName>
        <fullName evidence="2">SET domain-containing protein</fullName>
    </recommendedName>
</protein>
<dbReference type="AlphaFoldDB" id="M5GF90"/>
<dbReference type="EMBL" id="JH795858">
    <property type="protein sequence ID" value="EJU03953.1"/>
    <property type="molecule type" value="Genomic_DNA"/>
</dbReference>
<dbReference type="HOGENOM" id="CLU_382930_0_0_1"/>
<dbReference type="SUPFAM" id="SSF82199">
    <property type="entry name" value="SET domain"/>
    <property type="match status" value="1"/>
</dbReference>
<feature type="non-terminal residue" evidence="3">
    <location>
        <position position="1"/>
    </location>
</feature>
<proteinExistence type="predicted"/>
<dbReference type="STRING" id="1858805.M5GF90"/>
<dbReference type="GeneID" id="63687091"/>
<dbReference type="GO" id="GO:0005634">
    <property type="term" value="C:nucleus"/>
    <property type="evidence" value="ECO:0007669"/>
    <property type="project" value="TreeGrafter"/>
</dbReference>
<feature type="domain" description="SET" evidence="2">
    <location>
        <begin position="125"/>
        <end position="239"/>
    </location>
</feature>
<dbReference type="SMART" id="SM00317">
    <property type="entry name" value="SET"/>
    <property type="match status" value="1"/>
</dbReference>
<sequence>MFGKKRVKAKESTYGRRDVARDDDFLSDTLLADLVPNCKILVHHAWGHGRHTYDAPVLLEILSIVRKYVVDQIGNSPPKDRVKEALRHFAELEIVKRHLRGKDDRERAPFLTHANRYLQVYLPTSHFEFVPTERYTWHTEKNELAVKATANFEVGKIISGLCGVLVALTNEENEELRGGQDFSIVVNVHTKRFFILLGPARFVNHDCNPNVKMKRDGKSLTFEVIRPIKGGEEILSSYGENYFGEENCECLCETCEQNGTGLFAKEAAPGENGERRSSTLAPRCASSEAPVEMLEFEERKTRRGTVFWRAPAIDDEEEEEEAEEEEDEGADADADPEDDGKVDNEQLQGVETQATITIDVTTKALTNENEGDREVEHRPSSSREVSADLPDGSSIERAQVAVPQLALISPDVTVGRVNVAFLTPEPTPVSGSPQPHHSVNGSTEMPSSSLSVPATASATPESSDSNLSDGKTRHLEASTALLTPPPTSSEGTPASDTVVPDRRPDLPIGFAVIDDDDDMECPYSPLSSALSSALSDVPSDFDIDEAVHDILGDSAGRPSSPVAGPDEVFMRPETPPGDNCAATKCNLLFSEKNQPIGKWCMRCARHFKIFQVEWPYRTGIRRMSPMLPGPPVWSRGRQVVGSPPASRETSVSSQRHKRKAKDVAPEAPKTKKSRLSKVTSVKRGKRTYTRRVAPRSETDSDSGSDSGEVGQHSEMELEAENLA</sequence>
<feature type="region of interest" description="Disordered" evidence="1">
    <location>
        <begin position="307"/>
        <end position="394"/>
    </location>
</feature>
<organism evidence="3 4">
    <name type="scientific">Dacryopinax primogenitus (strain DJM 731)</name>
    <name type="common">Brown rot fungus</name>
    <dbReference type="NCBI Taxonomy" id="1858805"/>
    <lineage>
        <taxon>Eukaryota</taxon>
        <taxon>Fungi</taxon>
        <taxon>Dikarya</taxon>
        <taxon>Basidiomycota</taxon>
        <taxon>Agaricomycotina</taxon>
        <taxon>Dacrymycetes</taxon>
        <taxon>Dacrymycetales</taxon>
        <taxon>Dacrymycetaceae</taxon>
        <taxon>Dacryopinax</taxon>
    </lineage>
</organism>
<dbReference type="PROSITE" id="PS50280">
    <property type="entry name" value="SET"/>
    <property type="match status" value="1"/>
</dbReference>
<dbReference type="Proteomes" id="UP000030653">
    <property type="component" value="Unassembled WGS sequence"/>
</dbReference>
<feature type="region of interest" description="Disordered" evidence="1">
    <location>
        <begin position="424"/>
        <end position="503"/>
    </location>
</feature>
<dbReference type="GO" id="GO:0042799">
    <property type="term" value="F:histone H4K20 methyltransferase activity"/>
    <property type="evidence" value="ECO:0007669"/>
    <property type="project" value="TreeGrafter"/>
</dbReference>
<keyword evidence="4" id="KW-1185">Reference proteome</keyword>
<feature type="compositionally biased region" description="Polar residues" evidence="1">
    <location>
        <begin position="429"/>
        <end position="469"/>
    </location>
</feature>
<feature type="compositionally biased region" description="Polar residues" evidence="1">
    <location>
        <begin position="345"/>
        <end position="368"/>
    </location>
</feature>
<evidence type="ECO:0000259" key="2">
    <source>
        <dbReference type="PROSITE" id="PS50280"/>
    </source>
</evidence>
<feature type="compositionally biased region" description="Basic residues" evidence="1">
    <location>
        <begin position="670"/>
        <end position="693"/>
    </location>
</feature>
<evidence type="ECO:0000313" key="4">
    <source>
        <dbReference type="Proteomes" id="UP000030653"/>
    </source>
</evidence>
<name>M5GF90_DACPD</name>
<feature type="compositionally biased region" description="Basic and acidic residues" evidence="1">
    <location>
        <begin position="370"/>
        <end position="381"/>
    </location>
</feature>
<feature type="compositionally biased region" description="Acidic residues" evidence="1">
    <location>
        <begin position="313"/>
        <end position="338"/>
    </location>
</feature>
<feature type="region of interest" description="Disordered" evidence="1">
    <location>
        <begin position="626"/>
        <end position="723"/>
    </location>
</feature>
<dbReference type="RefSeq" id="XP_040630847.1">
    <property type="nucleotide sequence ID" value="XM_040772029.1"/>
</dbReference>
<dbReference type="CDD" id="cd10524">
    <property type="entry name" value="SET_Suv4-20-like"/>
    <property type="match status" value="1"/>
</dbReference>